<evidence type="ECO:0000256" key="1">
    <source>
        <dbReference type="SAM" id="MobiDB-lite"/>
    </source>
</evidence>
<comment type="caution">
    <text evidence="3">The sequence shown here is derived from an EMBL/GenBank/DDBJ whole genome shotgun (WGS) entry which is preliminary data.</text>
</comment>
<dbReference type="Proteomes" id="UP000683925">
    <property type="component" value="Unassembled WGS sequence"/>
</dbReference>
<keyword evidence="2" id="KW-1133">Transmembrane helix</keyword>
<keyword evidence="4" id="KW-1185">Reference proteome</keyword>
<keyword evidence="2" id="KW-0812">Transmembrane</keyword>
<evidence type="ECO:0000313" key="3">
    <source>
        <dbReference type="EMBL" id="CAD8209483.1"/>
    </source>
</evidence>
<gene>
    <name evidence="3" type="ORF">POCTA_138.1.T1470098</name>
</gene>
<feature type="region of interest" description="Disordered" evidence="1">
    <location>
        <begin position="506"/>
        <end position="553"/>
    </location>
</feature>
<organism evidence="3 4">
    <name type="scientific">Paramecium octaurelia</name>
    <dbReference type="NCBI Taxonomy" id="43137"/>
    <lineage>
        <taxon>Eukaryota</taxon>
        <taxon>Sar</taxon>
        <taxon>Alveolata</taxon>
        <taxon>Ciliophora</taxon>
        <taxon>Intramacronucleata</taxon>
        <taxon>Oligohymenophorea</taxon>
        <taxon>Peniculida</taxon>
        <taxon>Parameciidae</taxon>
        <taxon>Paramecium</taxon>
    </lineage>
</organism>
<feature type="compositionally biased region" description="Basic and acidic residues" evidence="1">
    <location>
        <begin position="426"/>
        <end position="442"/>
    </location>
</feature>
<dbReference type="EMBL" id="CAJJDP010000149">
    <property type="protein sequence ID" value="CAD8209483.1"/>
    <property type="molecule type" value="Genomic_DNA"/>
</dbReference>
<feature type="transmembrane region" description="Helical" evidence="2">
    <location>
        <begin position="362"/>
        <end position="382"/>
    </location>
</feature>
<reference evidence="3" key="1">
    <citation type="submission" date="2021-01" db="EMBL/GenBank/DDBJ databases">
        <authorList>
            <consortium name="Genoscope - CEA"/>
            <person name="William W."/>
        </authorList>
    </citation>
    <scope>NUCLEOTIDE SEQUENCE</scope>
</reference>
<feature type="transmembrane region" description="Helical" evidence="2">
    <location>
        <begin position="94"/>
        <end position="112"/>
    </location>
</feature>
<feature type="transmembrane region" description="Helical" evidence="2">
    <location>
        <begin position="241"/>
        <end position="274"/>
    </location>
</feature>
<name>A0A8S1Y806_PAROT</name>
<feature type="region of interest" description="Disordered" evidence="1">
    <location>
        <begin position="426"/>
        <end position="461"/>
    </location>
</feature>
<dbReference type="AlphaFoldDB" id="A0A8S1Y806"/>
<feature type="transmembrane region" description="Helical" evidence="2">
    <location>
        <begin position="132"/>
        <end position="154"/>
    </location>
</feature>
<proteinExistence type="predicted"/>
<feature type="transmembrane region" description="Helical" evidence="2">
    <location>
        <begin position="56"/>
        <end position="74"/>
    </location>
</feature>
<protein>
    <recommendedName>
        <fullName evidence="5">Transmembrane protein</fullName>
    </recommendedName>
</protein>
<dbReference type="OrthoDB" id="302080at2759"/>
<keyword evidence="2" id="KW-0472">Membrane</keyword>
<evidence type="ECO:0008006" key="5">
    <source>
        <dbReference type="Google" id="ProtNLM"/>
    </source>
</evidence>
<dbReference type="OMA" id="TIVRWLM"/>
<feature type="compositionally biased region" description="Low complexity" evidence="1">
    <location>
        <begin position="536"/>
        <end position="552"/>
    </location>
</feature>
<evidence type="ECO:0000313" key="4">
    <source>
        <dbReference type="Proteomes" id="UP000683925"/>
    </source>
</evidence>
<feature type="transmembrane region" description="Helical" evidence="2">
    <location>
        <begin position="332"/>
        <end position="350"/>
    </location>
</feature>
<feature type="compositionally biased region" description="Acidic residues" evidence="1">
    <location>
        <begin position="511"/>
        <end position="535"/>
    </location>
</feature>
<accession>A0A8S1Y806</accession>
<evidence type="ECO:0000256" key="2">
    <source>
        <dbReference type="SAM" id="Phobius"/>
    </source>
</evidence>
<sequence>MNKLQQYTDVYSFEPDLDQVLIEIIPDMIESVADLNETQIQDRLATKRVSSKTKTVTFNGMLLILLIFLVLTIVRWLMNKIDVRLLKYMLKDSALMLPMVFVILVFNYMLSSSVKQNMNIYGVLYYVDLDKFLMQIVTFIIVWFGVGIVFTFLWQHQSAVNNEFEQLDAEQTHRLYENMYLYNDSNTYIIQEKVQYHSIRQQFIQPTDIPVINPRILRKDFNFAQYLNLNQRKIYTQILRINSFSIIPIILCMFLTYVFSSIIITVLLLLYYWVQKSNLYQIYTKIDAPYQYNPTPLQYRGIQAPPYINLPLQKNKSRLKQVIGSPQFNLRLLHSFIFIQIFWFAWLFYAHRVNNSILEHTWLSIFVSIASVNVTILTPMIVKVLTYTHQIADPYKVCVELQYNRQSLLEKVSHYLRFCNRKEDEQHSHNEVNQQDEVKEQEQDQDQEQNQEQDQNQEKDQYSLTVGQQQLIKYAFTCLINNEKEKYVKQAVEQYKKQLIENPNLLQVPIDSEEEEDLELELDEQSGSQEEDQEDQSQNRQQQQNANQQQAQPKEINEALKEYEQKIVAKLLNKTESSSINVNQLNDLKKYVDCNLPLWYMVLMVDKYFKLNNPLVDTIRYNDLCNYSGFNQYVLETGDMYPQQNEVMTLTQLKEYLMSFFTEQEAEEVTMEYSFQEQMVNFEQFYQFIENNIVLFPK</sequence>